<keyword evidence="6 18" id="KW-0812">Transmembrane</keyword>
<evidence type="ECO:0000256" key="15">
    <source>
        <dbReference type="ARBA" id="ARBA00023180"/>
    </source>
</evidence>
<dbReference type="Pfam" id="PF01657">
    <property type="entry name" value="Stress-antifung"/>
    <property type="match status" value="2"/>
</dbReference>
<evidence type="ECO:0000256" key="9">
    <source>
        <dbReference type="ARBA" id="ARBA00022741"/>
    </source>
</evidence>
<dbReference type="GO" id="GO:0005524">
    <property type="term" value="F:ATP binding"/>
    <property type="evidence" value="ECO:0007669"/>
    <property type="project" value="UniProtKB-UniRule"/>
</dbReference>
<feature type="region of interest" description="Disordered" evidence="17">
    <location>
        <begin position="255"/>
        <end position="277"/>
    </location>
</feature>
<dbReference type="InterPro" id="IPR011009">
    <property type="entry name" value="Kinase-like_dom_sf"/>
</dbReference>
<evidence type="ECO:0000259" key="20">
    <source>
        <dbReference type="PROSITE" id="PS50011"/>
    </source>
</evidence>
<dbReference type="Gene3D" id="3.30.200.20">
    <property type="entry name" value="Phosphorylase Kinase, domain 1"/>
    <property type="match status" value="1"/>
</dbReference>
<keyword evidence="10" id="KW-0418">Kinase</keyword>
<evidence type="ECO:0000256" key="14">
    <source>
        <dbReference type="ARBA" id="ARBA00023170"/>
    </source>
</evidence>
<evidence type="ECO:0000256" key="3">
    <source>
        <dbReference type="ARBA" id="ARBA00010217"/>
    </source>
</evidence>
<evidence type="ECO:0000256" key="1">
    <source>
        <dbReference type="ARBA" id="ARBA00004251"/>
    </source>
</evidence>
<feature type="chain" id="PRO_5041936210" evidence="19">
    <location>
        <begin position="29"/>
        <end position="633"/>
    </location>
</feature>
<dbReference type="PANTHER" id="PTHR27007">
    <property type="match status" value="1"/>
</dbReference>
<dbReference type="Gene3D" id="1.10.510.10">
    <property type="entry name" value="Transferase(Phosphotransferase) domain 1"/>
    <property type="match status" value="1"/>
</dbReference>
<evidence type="ECO:0000256" key="8">
    <source>
        <dbReference type="ARBA" id="ARBA00022737"/>
    </source>
</evidence>
<sequence>MALRREVSCLMFLCFHVLLHTWTSDAAGSWVLQDLNCSTSGNYSATSAYAANVNQFLSALPENAVSKNGGFFNGTIGEGLDTVYGLAMCPADYSRADCSDCLTAAAGSDADGLPSRCPGSTTVLAMFERCLIRYSNVSFLGTSEIGVAYAIDGKLLNTAAGMFAPTVEQNLNDRTDDAILVPQRFASNSRAPFVLVQCTWDLPPDKCKECLNELTKIVTDITVIKTDGQRKSYSCTVRYSNTSFMVVPLTTPASAPPPRSIDVPTDLPLPAPSSSSGRSRGLIIGGAALLALLVLVLIWSVLSWCMLTRTRDSFGSETRLKPVEYRDLSIATNGFSKENKIGQGGFGVVYRGILKDKPVAVKRILKDSNGEFKDFLAELGAIDGTGHLNVVRLEGWCCSINNFMFWWLHRQNLKLFLIYELVSNGSLQEHLHEKPEVLPWATRYKIVLGIGSALRYLHHECNSYILHRDIKPANILLDDEFNAKLGDFGLSRVAHNNVATSVQTMAVGTMGYMDPQCMKNGQVNFRTSSDVYSFGIVLLEIAHGENNPDHVRQLQKDKPVKTFVMEAADKKLAGKFDETQMERIILLGLHCSQHEEDKRPSLIGAMKFLENDGELRPATPDERHDTAHLVTLS</sequence>
<keyword evidence="13 18" id="KW-0472">Membrane</keyword>
<keyword evidence="15" id="KW-0325">Glycoprotein</keyword>
<keyword evidence="11 16" id="KW-0067">ATP-binding</keyword>
<dbReference type="Proteomes" id="UP001231189">
    <property type="component" value="Unassembled WGS sequence"/>
</dbReference>
<evidence type="ECO:0000256" key="4">
    <source>
        <dbReference type="ARBA" id="ARBA00022475"/>
    </source>
</evidence>
<feature type="signal peptide" evidence="19">
    <location>
        <begin position="1"/>
        <end position="28"/>
    </location>
</feature>
<dbReference type="InterPro" id="IPR008271">
    <property type="entry name" value="Ser/Thr_kinase_AS"/>
</dbReference>
<evidence type="ECO:0000259" key="21">
    <source>
        <dbReference type="PROSITE" id="PS51473"/>
    </source>
</evidence>
<keyword evidence="23" id="KW-1185">Reference proteome</keyword>
<dbReference type="PROSITE" id="PS50011">
    <property type="entry name" value="PROTEIN_KINASE_DOM"/>
    <property type="match status" value="1"/>
</dbReference>
<evidence type="ECO:0000313" key="23">
    <source>
        <dbReference type="Proteomes" id="UP001231189"/>
    </source>
</evidence>
<evidence type="ECO:0000256" key="12">
    <source>
        <dbReference type="ARBA" id="ARBA00022989"/>
    </source>
</evidence>
<evidence type="ECO:0000256" key="5">
    <source>
        <dbReference type="ARBA" id="ARBA00022679"/>
    </source>
</evidence>
<feature type="domain" description="Gnk2-homologous" evidence="21">
    <location>
        <begin position="145"/>
        <end position="244"/>
    </location>
</feature>
<evidence type="ECO:0000256" key="16">
    <source>
        <dbReference type="PROSITE-ProRule" id="PRU10141"/>
    </source>
</evidence>
<dbReference type="CDD" id="cd23509">
    <property type="entry name" value="Gnk2-like"/>
    <property type="match status" value="1"/>
</dbReference>
<keyword evidence="9 16" id="KW-0547">Nucleotide-binding</keyword>
<keyword evidence="12 18" id="KW-1133">Transmembrane helix</keyword>
<reference evidence="22" key="1">
    <citation type="submission" date="2023-07" db="EMBL/GenBank/DDBJ databases">
        <title>A chromosome-level genome assembly of Lolium multiflorum.</title>
        <authorList>
            <person name="Chen Y."/>
            <person name="Copetti D."/>
            <person name="Kolliker R."/>
            <person name="Studer B."/>
        </authorList>
    </citation>
    <scope>NUCLEOTIDE SEQUENCE</scope>
    <source>
        <strain evidence="22">02402/16</strain>
        <tissue evidence="22">Leaf</tissue>
    </source>
</reference>
<keyword evidence="8" id="KW-0677">Repeat</keyword>
<name>A0AAD8RP13_LOLMU</name>
<keyword evidence="14" id="KW-0675">Receptor</keyword>
<keyword evidence="5" id="KW-0808">Transferase</keyword>
<dbReference type="AlphaFoldDB" id="A0AAD8RP13"/>
<organism evidence="22 23">
    <name type="scientific">Lolium multiflorum</name>
    <name type="common">Italian ryegrass</name>
    <name type="synonym">Lolium perenne subsp. multiflorum</name>
    <dbReference type="NCBI Taxonomy" id="4521"/>
    <lineage>
        <taxon>Eukaryota</taxon>
        <taxon>Viridiplantae</taxon>
        <taxon>Streptophyta</taxon>
        <taxon>Embryophyta</taxon>
        <taxon>Tracheophyta</taxon>
        <taxon>Spermatophyta</taxon>
        <taxon>Magnoliopsida</taxon>
        <taxon>Liliopsida</taxon>
        <taxon>Poales</taxon>
        <taxon>Poaceae</taxon>
        <taxon>BOP clade</taxon>
        <taxon>Pooideae</taxon>
        <taxon>Poodae</taxon>
        <taxon>Poeae</taxon>
        <taxon>Poeae Chloroplast Group 2 (Poeae type)</taxon>
        <taxon>Loliodinae</taxon>
        <taxon>Loliinae</taxon>
        <taxon>Lolium</taxon>
    </lineage>
</organism>
<dbReference type="InterPro" id="IPR050528">
    <property type="entry name" value="L-type_Lectin-RKs"/>
</dbReference>
<comment type="similarity">
    <text evidence="2">In the N-terminal section; belongs to the leguminous lectin family.</text>
</comment>
<evidence type="ECO:0000256" key="18">
    <source>
        <dbReference type="SAM" id="Phobius"/>
    </source>
</evidence>
<evidence type="ECO:0000256" key="19">
    <source>
        <dbReference type="SAM" id="SignalP"/>
    </source>
</evidence>
<evidence type="ECO:0000256" key="6">
    <source>
        <dbReference type="ARBA" id="ARBA00022692"/>
    </source>
</evidence>
<evidence type="ECO:0000256" key="13">
    <source>
        <dbReference type="ARBA" id="ARBA00023136"/>
    </source>
</evidence>
<keyword evidence="4" id="KW-1003">Cell membrane</keyword>
<dbReference type="SUPFAM" id="SSF56112">
    <property type="entry name" value="Protein kinase-like (PK-like)"/>
    <property type="match status" value="1"/>
</dbReference>
<dbReference type="Gene3D" id="3.30.430.20">
    <property type="entry name" value="Gnk2 domain, C-X8-C-X2-C motif"/>
    <property type="match status" value="2"/>
</dbReference>
<gene>
    <name evidence="22" type="ORF">QYE76_003593</name>
</gene>
<evidence type="ECO:0000256" key="10">
    <source>
        <dbReference type="ARBA" id="ARBA00022777"/>
    </source>
</evidence>
<dbReference type="InterPro" id="IPR038408">
    <property type="entry name" value="GNK2_sf"/>
</dbReference>
<protein>
    <submittedName>
        <fullName evidence="22">Uncharacterized protein</fullName>
    </submittedName>
</protein>
<evidence type="ECO:0000256" key="17">
    <source>
        <dbReference type="SAM" id="MobiDB-lite"/>
    </source>
</evidence>
<accession>A0AAD8RP13</accession>
<feature type="binding site" evidence="16">
    <location>
        <position position="366"/>
    </location>
    <ligand>
        <name>ATP</name>
        <dbReference type="ChEBI" id="CHEBI:30616"/>
    </ligand>
</feature>
<dbReference type="EMBL" id="JAUUTY010000005">
    <property type="protein sequence ID" value="KAK1629278.1"/>
    <property type="molecule type" value="Genomic_DNA"/>
</dbReference>
<dbReference type="InterPro" id="IPR002902">
    <property type="entry name" value="GNK2"/>
</dbReference>
<comment type="subcellular location">
    <subcellularLocation>
        <location evidence="1">Cell membrane</location>
        <topology evidence="1">Single-pass type I membrane protein</topology>
    </subcellularLocation>
</comment>
<proteinExistence type="inferred from homology"/>
<dbReference type="GO" id="GO:0005886">
    <property type="term" value="C:plasma membrane"/>
    <property type="evidence" value="ECO:0007669"/>
    <property type="project" value="UniProtKB-SubCell"/>
</dbReference>
<evidence type="ECO:0000256" key="11">
    <source>
        <dbReference type="ARBA" id="ARBA00022840"/>
    </source>
</evidence>
<dbReference type="Pfam" id="PF00069">
    <property type="entry name" value="Pkinase"/>
    <property type="match status" value="1"/>
</dbReference>
<dbReference type="InterPro" id="IPR017441">
    <property type="entry name" value="Protein_kinase_ATP_BS"/>
</dbReference>
<dbReference type="GO" id="GO:0004672">
    <property type="term" value="F:protein kinase activity"/>
    <property type="evidence" value="ECO:0007669"/>
    <property type="project" value="InterPro"/>
</dbReference>
<evidence type="ECO:0000256" key="2">
    <source>
        <dbReference type="ARBA" id="ARBA00008536"/>
    </source>
</evidence>
<dbReference type="SMART" id="SM00220">
    <property type="entry name" value="S_TKc"/>
    <property type="match status" value="1"/>
</dbReference>
<dbReference type="FunFam" id="1.10.510.10:FF:000240">
    <property type="entry name" value="Lectin-domain containing receptor kinase A4.3"/>
    <property type="match status" value="1"/>
</dbReference>
<dbReference type="PROSITE" id="PS00107">
    <property type="entry name" value="PROTEIN_KINASE_ATP"/>
    <property type="match status" value="1"/>
</dbReference>
<evidence type="ECO:0000256" key="7">
    <source>
        <dbReference type="ARBA" id="ARBA00022729"/>
    </source>
</evidence>
<feature type="domain" description="Protein kinase" evidence="20">
    <location>
        <begin position="335"/>
        <end position="609"/>
    </location>
</feature>
<dbReference type="PROSITE" id="PS51473">
    <property type="entry name" value="GNK2"/>
    <property type="match status" value="2"/>
</dbReference>
<comment type="similarity">
    <text evidence="3">In the C-terminal section; belongs to the protein kinase superfamily. Ser/Thr protein kinase family.</text>
</comment>
<dbReference type="InterPro" id="IPR000719">
    <property type="entry name" value="Prot_kinase_dom"/>
</dbReference>
<comment type="caution">
    <text evidence="22">The sequence shown here is derived from an EMBL/GenBank/DDBJ whole genome shotgun (WGS) entry which is preliminary data.</text>
</comment>
<feature type="domain" description="Gnk2-homologous" evidence="21">
    <location>
        <begin position="31"/>
        <end position="139"/>
    </location>
</feature>
<dbReference type="GO" id="GO:0002229">
    <property type="term" value="P:defense response to oomycetes"/>
    <property type="evidence" value="ECO:0007669"/>
    <property type="project" value="UniProtKB-ARBA"/>
</dbReference>
<keyword evidence="7 19" id="KW-0732">Signal</keyword>
<dbReference type="PROSITE" id="PS00108">
    <property type="entry name" value="PROTEIN_KINASE_ST"/>
    <property type="match status" value="1"/>
</dbReference>
<feature type="transmembrane region" description="Helical" evidence="18">
    <location>
        <begin position="282"/>
        <end position="307"/>
    </location>
</feature>
<evidence type="ECO:0000313" key="22">
    <source>
        <dbReference type="EMBL" id="KAK1629278.1"/>
    </source>
</evidence>